<dbReference type="InterPro" id="IPR000740">
    <property type="entry name" value="GrpE"/>
</dbReference>
<evidence type="ECO:0000256" key="7">
    <source>
        <dbReference type="ARBA" id="ARBA00053401"/>
    </source>
</evidence>
<dbReference type="Pfam" id="PF01025">
    <property type="entry name" value="GrpE"/>
    <property type="match status" value="1"/>
</dbReference>
<sequence>MDIKEKLLKESNVNHINLEDNKSVLDSNSNIDENKIHILSKQIIDLNTDLVNQKLLAKEKLKLYRNRSKKEIDNTYKFSLNKFINLLLPTIDNIERALNLFNKEEKIFYPIFDKLENVLQSFIKLLKKFGLEIINESNVPFNPDIHQAMVIKSSTNVKENYVISVMQKGYLLNGRLLRPAMVIVSKP</sequence>
<evidence type="ECO:0000256" key="11">
    <source>
        <dbReference type="RuleBase" id="RU000639"/>
    </source>
</evidence>
<dbReference type="InterPro" id="IPR009012">
    <property type="entry name" value="GrpE_head"/>
</dbReference>
<dbReference type="GO" id="GO:0006457">
    <property type="term" value="P:protein folding"/>
    <property type="evidence" value="ECO:0007669"/>
    <property type="project" value="InterPro"/>
</dbReference>
<dbReference type="PRINTS" id="PR00773">
    <property type="entry name" value="GRPEPROTEIN"/>
</dbReference>
<dbReference type="InterPro" id="IPR013805">
    <property type="entry name" value="GrpE_CC"/>
</dbReference>
<dbReference type="FunFam" id="2.30.22.10:FF:000001">
    <property type="entry name" value="Protein GrpE"/>
    <property type="match status" value="1"/>
</dbReference>
<name>A0A4D6Y0X2_BUCMH</name>
<protein>
    <recommendedName>
        <fullName evidence="8 10">Protein GrpE</fullName>
    </recommendedName>
    <alternativeName>
        <fullName evidence="9 10">HSP-70 cofactor</fullName>
    </alternativeName>
</protein>
<dbReference type="AlphaFoldDB" id="A0A4D6Y0X2"/>
<dbReference type="PANTHER" id="PTHR21237">
    <property type="entry name" value="GRPE PROTEIN"/>
    <property type="match status" value="1"/>
</dbReference>
<dbReference type="GO" id="GO:0051087">
    <property type="term" value="F:protein-folding chaperone binding"/>
    <property type="evidence" value="ECO:0007669"/>
    <property type="project" value="InterPro"/>
</dbReference>
<dbReference type="EMBL" id="CP033004">
    <property type="protein sequence ID" value="QCI23262.1"/>
    <property type="molecule type" value="Genomic_DNA"/>
</dbReference>
<evidence type="ECO:0000256" key="12">
    <source>
        <dbReference type="RuleBase" id="RU004478"/>
    </source>
</evidence>
<evidence type="ECO:0000256" key="1">
    <source>
        <dbReference type="ARBA" id="ARBA00004496"/>
    </source>
</evidence>
<accession>A0A4D6Y0X2</accession>
<proteinExistence type="inferred from homology"/>
<dbReference type="RefSeq" id="WP_158336463.1">
    <property type="nucleotide sequence ID" value="NZ_CP033004.1"/>
</dbReference>
<comment type="subunit">
    <text evidence="3 10">Homodimer.</text>
</comment>
<dbReference type="Gene3D" id="3.90.20.20">
    <property type="match status" value="1"/>
</dbReference>
<dbReference type="CDD" id="cd00446">
    <property type="entry name" value="GrpE"/>
    <property type="match status" value="1"/>
</dbReference>
<dbReference type="GO" id="GO:0042803">
    <property type="term" value="F:protein homodimerization activity"/>
    <property type="evidence" value="ECO:0007669"/>
    <property type="project" value="InterPro"/>
</dbReference>
<evidence type="ECO:0000256" key="5">
    <source>
        <dbReference type="ARBA" id="ARBA00023016"/>
    </source>
</evidence>
<comment type="similarity">
    <text evidence="2 10 12">Belongs to the GrpE family.</text>
</comment>
<dbReference type="GO" id="GO:0051082">
    <property type="term" value="F:unfolded protein binding"/>
    <property type="evidence" value="ECO:0007669"/>
    <property type="project" value="TreeGrafter"/>
</dbReference>
<dbReference type="GO" id="GO:0005829">
    <property type="term" value="C:cytosol"/>
    <property type="evidence" value="ECO:0007669"/>
    <property type="project" value="TreeGrafter"/>
</dbReference>
<dbReference type="SUPFAM" id="SSF58014">
    <property type="entry name" value="Coiled-coil domain of nucleotide exchange factor GrpE"/>
    <property type="match status" value="1"/>
</dbReference>
<evidence type="ECO:0000313" key="13">
    <source>
        <dbReference type="EMBL" id="QCI23262.1"/>
    </source>
</evidence>
<keyword evidence="5 10" id="KW-0346">Stress response</keyword>
<dbReference type="PANTHER" id="PTHR21237:SF23">
    <property type="entry name" value="GRPE PROTEIN HOMOLOG, MITOCHONDRIAL"/>
    <property type="match status" value="1"/>
</dbReference>
<keyword evidence="6 10" id="KW-0143">Chaperone</keyword>
<evidence type="ECO:0000313" key="14">
    <source>
        <dbReference type="Proteomes" id="UP000298566"/>
    </source>
</evidence>
<evidence type="ECO:0000256" key="10">
    <source>
        <dbReference type="HAMAP-Rule" id="MF_01151"/>
    </source>
</evidence>
<evidence type="ECO:0000256" key="6">
    <source>
        <dbReference type="ARBA" id="ARBA00023186"/>
    </source>
</evidence>
<comment type="function">
    <text evidence="7 10 11">Participates actively in the response to hyperosmotic and heat shock by preventing the aggregation of stress-denatured proteins, in association with DnaK and GrpE. It is the nucleotide exchange factor for DnaK and may function as a thermosensor. Unfolded proteins bind initially to DnaJ; upon interaction with the DnaJ-bound protein, DnaK hydrolyzes its bound ATP, resulting in the formation of a stable complex. GrpE releases ADP from DnaK; ATP binding to DnaK triggers the release of the substrate protein, thus completing the reaction cycle. Several rounds of ATP-dependent interactions between DnaJ, DnaK and GrpE are required for fully efficient folding.</text>
</comment>
<dbReference type="GO" id="GO:0000774">
    <property type="term" value="F:adenyl-nucleotide exchange factor activity"/>
    <property type="evidence" value="ECO:0007669"/>
    <property type="project" value="InterPro"/>
</dbReference>
<evidence type="ECO:0000256" key="3">
    <source>
        <dbReference type="ARBA" id="ARBA00011738"/>
    </source>
</evidence>
<reference evidence="13 14" key="1">
    <citation type="submission" date="2018-10" db="EMBL/GenBank/DDBJ databases">
        <title>Comparative functional genomics of the obligate endosymbiont Buchnera aphidicola.</title>
        <authorList>
            <person name="Chong R.A."/>
        </authorList>
    </citation>
    <scope>NUCLEOTIDE SEQUENCE [LARGE SCALE GENOMIC DNA]</scope>
    <source>
        <strain evidence="13 14">Mrh</strain>
    </source>
</reference>
<dbReference type="Proteomes" id="UP000298566">
    <property type="component" value="Chromosome"/>
</dbReference>
<keyword evidence="4 10" id="KW-0963">Cytoplasm</keyword>
<dbReference type="NCBIfam" id="NF010748">
    <property type="entry name" value="PRK14150.1"/>
    <property type="match status" value="1"/>
</dbReference>
<dbReference type="OrthoDB" id="9789811at2"/>
<evidence type="ECO:0000256" key="4">
    <source>
        <dbReference type="ARBA" id="ARBA00022490"/>
    </source>
</evidence>
<comment type="subcellular location">
    <subcellularLocation>
        <location evidence="1 10">Cytoplasm</location>
    </subcellularLocation>
</comment>
<evidence type="ECO:0000256" key="8">
    <source>
        <dbReference type="ARBA" id="ARBA00072274"/>
    </source>
</evidence>
<gene>
    <name evidence="10 13" type="primary">grpE</name>
    <name evidence="13" type="ORF">D9V73_01190</name>
</gene>
<evidence type="ECO:0000256" key="2">
    <source>
        <dbReference type="ARBA" id="ARBA00009054"/>
    </source>
</evidence>
<dbReference type="PROSITE" id="PS01071">
    <property type="entry name" value="GRPE"/>
    <property type="match status" value="1"/>
</dbReference>
<evidence type="ECO:0000256" key="9">
    <source>
        <dbReference type="ARBA" id="ARBA00076414"/>
    </source>
</evidence>
<dbReference type="HAMAP" id="MF_01151">
    <property type="entry name" value="GrpE"/>
    <property type="match status" value="1"/>
</dbReference>
<organism evidence="13 14">
    <name type="scientific">Buchnera aphidicola subsp. Melaphis rhois</name>
    <dbReference type="NCBI Taxonomy" id="118103"/>
    <lineage>
        <taxon>Bacteria</taxon>
        <taxon>Pseudomonadati</taxon>
        <taxon>Pseudomonadota</taxon>
        <taxon>Gammaproteobacteria</taxon>
        <taxon>Enterobacterales</taxon>
        <taxon>Erwiniaceae</taxon>
        <taxon>Buchnera</taxon>
    </lineage>
</organism>
<dbReference type="Gene3D" id="2.30.22.10">
    <property type="entry name" value="Head domain of nucleotide exchange factor GrpE"/>
    <property type="match status" value="1"/>
</dbReference>
<dbReference type="SUPFAM" id="SSF51064">
    <property type="entry name" value="Head domain of nucleotide exchange factor GrpE"/>
    <property type="match status" value="1"/>
</dbReference>